<dbReference type="RefSeq" id="WP_226747885.1">
    <property type="nucleotide sequence ID" value="NZ_JAJATZ010000003.1"/>
</dbReference>
<evidence type="ECO:0000313" key="2">
    <source>
        <dbReference type="EMBL" id="MCB5199055.1"/>
    </source>
</evidence>
<organism evidence="2 3">
    <name type="scientific">Loktanella gaetbuli</name>
    <dbReference type="NCBI Taxonomy" id="2881335"/>
    <lineage>
        <taxon>Bacteria</taxon>
        <taxon>Pseudomonadati</taxon>
        <taxon>Pseudomonadota</taxon>
        <taxon>Alphaproteobacteria</taxon>
        <taxon>Rhodobacterales</taxon>
        <taxon>Roseobacteraceae</taxon>
        <taxon>Loktanella</taxon>
    </lineage>
</organism>
<comment type="caution">
    <text evidence="2">The sequence shown here is derived from an EMBL/GenBank/DDBJ whole genome shotgun (WGS) entry which is preliminary data.</text>
</comment>
<keyword evidence="3" id="KW-1185">Reference proteome</keyword>
<feature type="chain" id="PRO_5045247217" description="HdeA/HdeB family protein" evidence="1">
    <location>
        <begin position="25"/>
        <end position="107"/>
    </location>
</feature>
<sequence length="107" mass="11802">MMRLAGIVAFSLMLSASFATESFAQDGSADERASCANYGDLAESIMSNRQLGIALSQMMAVSEGNETFEMMVMRAYDVPQFSSEGMRSDAASRFRNEIEIECFKAQR</sequence>
<feature type="signal peptide" evidence="1">
    <location>
        <begin position="1"/>
        <end position="24"/>
    </location>
</feature>
<protein>
    <recommendedName>
        <fullName evidence="4">HdeA/HdeB family protein</fullName>
    </recommendedName>
</protein>
<dbReference type="EMBL" id="JAJATZ010000003">
    <property type="protein sequence ID" value="MCB5199055.1"/>
    <property type="molecule type" value="Genomic_DNA"/>
</dbReference>
<evidence type="ECO:0000256" key="1">
    <source>
        <dbReference type="SAM" id="SignalP"/>
    </source>
</evidence>
<reference evidence="2" key="1">
    <citation type="submission" date="2021-10" db="EMBL/GenBank/DDBJ databases">
        <title>Loktanella gaetbuli sp. nov., isolated from a tidal flat.</title>
        <authorList>
            <person name="Park S."/>
            <person name="Yoon J.-H."/>
        </authorList>
    </citation>
    <scope>NUCLEOTIDE SEQUENCE</scope>
    <source>
        <strain evidence="2">TSTF-M6</strain>
    </source>
</reference>
<name>A0ABS8BTJ0_9RHOB</name>
<proteinExistence type="predicted"/>
<dbReference type="Proteomes" id="UP001138961">
    <property type="component" value="Unassembled WGS sequence"/>
</dbReference>
<evidence type="ECO:0008006" key="4">
    <source>
        <dbReference type="Google" id="ProtNLM"/>
    </source>
</evidence>
<gene>
    <name evidence="2" type="ORF">LGQ03_07365</name>
</gene>
<accession>A0ABS8BTJ0</accession>
<keyword evidence="1" id="KW-0732">Signal</keyword>
<evidence type="ECO:0000313" key="3">
    <source>
        <dbReference type="Proteomes" id="UP001138961"/>
    </source>
</evidence>